<evidence type="ECO:0000256" key="2">
    <source>
        <dbReference type="ARBA" id="ARBA00022741"/>
    </source>
</evidence>
<name>A0ABY8PTG9_9BACT</name>
<dbReference type="PANTHER" id="PTHR42939:SF1">
    <property type="entry name" value="ABC TRANSPORTER ATP-BINDING PROTEIN ALBC-RELATED"/>
    <property type="match status" value="1"/>
</dbReference>
<dbReference type="CDD" id="cd03230">
    <property type="entry name" value="ABC_DR_subfamily_A"/>
    <property type="match status" value="1"/>
</dbReference>
<keyword evidence="3 5" id="KW-0067">ATP-binding</keyword>
<keyword evidence="1" id="KW-0813">Transport</keyword>
<reference evidence="5 6" key="1">
    <citation type="submission" date="2021-02" db="EMBL/GenBank/DDBJ databases">
        <title>Characterization of Marinitoga sp. nov. str. BP5-C20A.</title>
        <authorList>
            <person name="Erauso G."/>
            <person name="Postec A."/>
        </authorList>
    </citation>
    <scope>NUCLEOTIDE SEQUENCE [LARGE SCALE GENOMIC DNA]</scope>
    <source>
        <strain evidence="5 6">BP5-C20A</strain>
    </source>
</reference>
<dbReference type="SUPFAM" id="SSF52540">
    <property type="entry name" value="P-loop containing nucleoside triphosphate hydrolases"/>
    <property type="match status" value="1"/>
</dbReference>
<dbReference type="InterPro" id="IPR003439">
    <property type="entry name" value="ABC_transporter-like_ATP-bd"/>
</dbReference>
<dbReference type="EMBL" id="CP069362">
    <property type="protein sequence ID" value="WGS65931.1"/>
    <property type="molecule type" value="Genomic_DNA"/>
</dbReference>
<evidence type="ECO:0000313" key="5">
    <source>
        <dbReference type="EMBL" id="WGS65931.1"/>
    </source>
</evidence>
<organism evidence="5 6">
    <name type="scientific">Marinitoga aeolica</name>
    <dbReference type="NCBI Taxonomy" id="2809031"/>
    <lineage>
        <taxon>Bacteria</taxon>
        <taxon>Thermotogati</taxon>
        <taxon>Thermotogota</taxon>
        <taxon>Thermotogae</taxon>
        <taxon>Petrotogales</taxon>
        <taxon>Petrotogaceae</taxon>
        <taxon>Marinitoga</taxon>
    </lineage>
</organism>
<accession>A0ABY8PTG9</accession>
<evidence type="ECO:0000256" key="3">
    <source>
        <dbReference type="ARBA" id="ARBA00022840"/>
    </source>
</evidence>
<dbReference type="PROSITE" id="PS50893">
    <property type="entry name" value="ABC_TRANSPORTER_2"/>
    <property type="match status" value="1"/>
</dbReference>
<proteinExistence type="predicted"/>
<dbReference type="InterPro" id="IPR027417">
    <property type="entry name" value="P-loop_NTPase"/>
</dbReference>
<keyword evidence="2" id="KW-0547">Nucleotide-binding</keyword>
<dbReference type="PANTHER" id="PTHR42939">
    <property type="entry name" value="ABC TRANSPORTER ATP-BINDING PROTEIN ALBC-RELATED"/>
    <property type="match status" value="1"/>
</dbReference>
<dbReference type="Proteomes" id="UP001232493">
    <property type="component" value="Chromosome"/>
</dbReference>
<protein>
    <submittedName>
        <fullName evidence="5">ABC transporter ATP-binding protein</fullName>
    </submittedName>
</protein>
<gene>
    <name evidence="5" type="ORF">JRV97_05125</name>
</gene>
<dbReference type="GO" id="GO:0005524">
    <property type="term" value="F:ATP binding"/>
    <property type="evidence" value="ECO:0007669"/>
    <property type="project" value="UniProtKB-KW"/>
</dbReference>
<dbReference type="RefSeq" id="WP_281000835.1">
    <property type="nucleotide sequence ID" value="NZ_CP069362.1"/>
</dbReference>
<evidence type="ECO:0000256" key="1">
    <source>
        <dbReference type="ARBA" id="ARBA00022448"/>
    </source>
</evidence>
<dbReference type="InterPro" id="IPR051782">
    <property type="entry name" value="ABC_Transporter_VariousFunc"/>
</dbReference>
<dbReference type="Gene3D" id="3.40.50.300">
    <property type="entry name" value="P-loop containing nucleotide triphosphate hydrolases"/>
    <property type="match status" value="1"/>
</dbReference>
<dbReference type="InterPro" id="IPR003593">
    <property type="entry name" value="AAA+_ATPase"/>
</dbReference>
<dbReference type="Pfam" id="PF00005">
    <property type="entry name" value="ABC_tran"/>
    <property type="match status" value="1"/>
</dbReference>
<evidence type="ECO:0000313" key="6">
    <source>
        <dbReference type="Proteomes" id="UP001232493"/>
    </source>
</evidence>
<dbReference type="SMART" id="SM00382">
    <property type="entry name" value="AAA"/>
    <property type="match status" value="1"/>
</dbReference>
<evidence type="ECO:0000259" key="4">
    <source>
        <dbReference type="PROSITE" id="PS50893"/>
    </source>
</evidence>
<feature type="domain" description="ABC transporter" evidence="4">
    <location>
        <begin position="3"/>
        <end position="216"/>
    </location>
</feature>
<keyword evidence="6" id="KW-1185">Reference proteome</keyword>
<sequence length="257" mass="29181">MILKVSNLVKKYGNLTAVNNISFEVNKGEVFGLLGPNGAGKTSTLKCILGLRKKDSGNIEVNGKIAYLPEKKELYKSYTVEKMIEITESITNNFSKEKAYNLINEFKLDKKTKISNLSHGMLTQLYISLTLAQDADLYILDEPTWGLDPLMRNTILDLIRELTYDGKSILYTSHILSEVEKIADRIAIMSKGKILENDYLDDIKNNYSAIALPKNEKTKGYLWKELENENIWIVKSSEGEKVTIDEIFEAIVKGEWK</sequence>